<evidence type="ECO:0000259" key="3">
    <source>
        <dbReference type="Pfam" id="PF03061"/>
    </source>
</evidence>
<dbReference type="Pfam" id="PF03061">
    <property type="entry name" value="4HBT"/>
    <property type="match status" value="1"/>
</dbReference>
<sequence>MITPAQQTIFDEAHRRWKGTDELLGDRMGIEVVDNDPNRLVATMPVAGNRQPYGLLHGGASAVLAETVGSWAAALLAGPDNIAVGVELSCTHHRSATQGEVTAVCTPLHVGRTISTFEIAITDENDRRICTARLTCAIRPAHQAGLTSPA</sequence>
<comment type="caution">
    <text evidence="4">The sequence shown here is derived from an EMBL/GenBank/DDBJ whole genome shotgun (WGS) entry which is preliminary data.</text>
</comment>
<feature type="domain" description="Thioesterase" evidence="3">
    <location>
        <begin position="53"/>
        <end position="130"/>
    </location>
</feature>
<gene>
    <name evidence="4" type="ORF">RM423_07610</name>
</gene>
<proteinExistence type="inferred from homology"/>
<reference evidence="5" key="1">
    <citation type="submission" date="2023-07" db="EMBL/GenBank/DDBJ databases">
        <title>30 novel species of actinomycetes from the DSMZ collection.</title>
        <authorList>
            <person name="Nouioui I."/>
        </authorList>
    </citation>
    <scope>NUCLEOTIDE SEQUENCE [LARGE SCALE GENOMIC DNA]</scope>
    <source>
        <strain evidence="5">DSM 44399</strain>
    </source>
</reference>
<dbReference type="Proteomes" id="UP001183176">
    <property type="component" value="Unassembled WGS sequence"/>
</dbReference>
<dbReference type="InterPro" id="IPR029069">
    <property type="entry name" value="HotDog_dom_sf"/>
</dbReference>
<dbReference type="RefSeq" id="WP_311422417.1">
    <property type="nucleotide sequence ID" value="NZ_JAVREH010000007.1"/>
</dbReference>
<evidence type="ECO:0000313" key="4">
    <source>
        <dbReference type="EMBL" id="MDT0261260.1"/>
    </source>
</evidence>
<accession>A0ABU2J8E6</accession>
<evidence type="ECO:0000256" key="2">
    <source>
        <dbReference type="ARBA" id="ARBA00022801"/>
    </source>
</evidence>
<dbReference type="Gene3D" id="3.10.129.10">
    <property type="entry name" value="Hotdog Thioesterase"/>
    <property type="match status" value="1"/>
</dbReference>
<dbReference type="NCBIfam" id="TIGR00369">
    <property type="entry name" value="unchar_dom_1"/>
    <property type="match status" value="1"/>
</dbReference>
<evidence type="ECO:0000313" key="5">
    <source>
        <dbReference type="Proteomes" id="UP001183176"/>
    </source>
</evidence>
<protein>
    <submittedName>
        <fullName evidence="4">Hotdog fold thioesterase</fullName>
    </submittedName>
</protein>
<dbReference type="EMBL" id="JAVREH010000007">
    <property type="protein sequence ID" value="MDT0261260.1"/>
    <property type="molecule type" value="Genomic_DNA"/>
</dbReference>
<dbReference type="InterPro" id="IPR003736">
    <property type="entry name" value="PAAI_dom"/>
</dbReference>
<dbReference type="CDD" id="cd03443">
    <property type="entry name" value="PaaI_thioesterase"/>
    <property type="match status" value="1"/>
</dbReference>
<dbReference type="SUPFAM" id="SSF54637">
    <property type="entry name" value="Thioesterase/thiol ester dehydrase-isomerase"/>
    <property type="match status" value="1"/>
</dbReference>
<dbReference type="PANTHER" id="PTHR43240:SF5">
    <property type="entry name" value="1,4-DIHYDROXY-2-NAPHTHOYL-COA THIOESTERASE 1"/>
    <property type="match status" value="1"/>
</dbReference>
<keyword evidence="2" id="KW-0378">Hydrolase</keyword>
<organism evidence="4 5">
    <name type="scientific">Jatrophihabitans lederbergiae</name>
    <dbReference type="NCBI Taxonomy" id="3075547"/>
    <lineage>
        <taxon>Bacteria</taxon>
        <taxon>Bacillati</taxon>
        <taxon>Actinomycetota</taxon>
        <taxon>Actinomycetes</taxon>
        <taxon>Jatrophihabitantales</taxon>
        <taxon>Jatrophihabitantaceae</taxon>
        <taxon>Jatrophihabitans</taxon>
    </lineage>
</organism>
<dbReference type="PANTHER" id="PTHR43240">
    <property type="entry name" value="1,4-DIHYDROXY-2-NAPHTHOYL-COA THIOESTERASE 1"/>
    <property type="match status" value="1"/>
</dbReference>
<comment type="similarity">
    <text evidence="1">Belongs to the thioesterase PaaI family.</text>
</comment>
<name>A0ABU2J8E6_9ACTN</name>
<dbReference type="InterPro" id="IPR006683">
    <property type="entry name" value="Thioestr_dom"/>
</dbReference>
<keyword evidence="5" id="KW-1185">Reference proteome</keyword>
<evidence type="ECO:0000256" key="1">
    <source>
        <dbReference type="ARBA" id="ARBA00008324"/>
    </source>
</evidence>